<reference evidence="2" key="1">
    <citation type="submission" date="2016-10" db="EMBL/GenBank/DDBJ databases">
        <authorList>
            <person name="Varghese N."/>
            <person name="Submissions S."/>
        </authorList>
    </citation>
    <scope>NUCLEOTIDE SEQUENCE [LARGE SCALE GENOMIC DNA]</scope>
    <source>
        <strain evidence="2">930I</strain>
    </source>
</reference>
<dbReference type="RefSeq" id="WP_092621719.1">
    <property type="nucleotide sequence ID" value="NZ_FNCV01000015.1"/>
</dbReference>
<proteinExistence type="predicted"/>
<evidence type="ECO:0000313" key="2">
    <source>
        <dbReference type="Proteomes" id="UP000217076"/>
    </source>
</evidence>
<dbReference type="EMBL" id="FNCV01000015">
    <property type="protein sequence ID" value="SDH83869.1"/>
    <property type="molecule type" value="Genomic_DNA"/>
</dbReference>
<keyword evidence="2" id="KW-1185">Reference proteome</keyword>
<protein>
    <recommendedName>
        <fullName evidence="3">DUF3800 domain-containing protein</fullName>
    </recommendedName>
</protein>
<gene>
    <name evidence="1" type="ORF">SAMN05421742_11523</name>
</gene>
<dbReference type="OrthoDB" id="9800818at2"/>
<accession>A0A1G8FP57</accession>
<dbReference type="Pfam" id="PF12686">
    <property type="entry name" value="DUF3800"/>
    <property type="match status" value="1"/>
</dbReference>
<sequence>MYLLYLDDSGSVRNADDRHIVLAGVAVFERTPYWLSNELDTLAHRIWPEAPEELEFRGTDMRAGKKKWRRIPRTERDQAYREALQRLAIRRDALLFGAAVHRQAVAPEDPMEHAFEQVCNRFDRFLGRLHKNGNTQRGLIVLDESSYETSLQGLAKHFRTDGHRWGRTRNLAEVPLFVDSTATRMIQYADLVAHAVRRYYENGDSQLFDLIAHRFDAVGGQVHGLTHITPSDIDCPCLVCRQRTR</sequence>
<name>A0A1G8FP57_9PROT</name>
<dbReference type="InterPro" id="IPR024524">
    <property type="entry name" value="DUF3800"/>
</dbReference>
<organism evidence="1 2">
    <name type="scientific">Roseospirillum parvum</name>
    <dbReference type="NCBI Taxonomy" id="83401"/>
    <lineage>
        <taxon>Bacteria</taxon>
        <taxon>Pseudomonadati</taxon>
        <taxon>Pseudomonadota</taxon>
        <taxon>Alphaproteobacteria</taxon>
        <taxon>Rhodospirillales</taxon>
        <taxon>Rhodospirillaceae</taxon>
        <taxon>Roseospirillum</taxon>
    </lineage>
</organism>
<dbReference type="Proteomes" id="UP000217076">
    <property type="component" value="Unassembled WGS sequence"/>
</dbReference>
<evidence type="ECO:0000313" key="1">
    <source>
        <dbReference type="EMBL" id="SDH83869.1"/>
    </source>
</evidence>
<dbReference type="AlphaFoldDB" id="A0A1G8FP57"/>
<evidence type="ECO:0008006" key="3">
    <source>
        <dbReference type="Google" id="ProtNLM"/>
    </source>
</evidence>